<organism evidence="5 6">
    <name type="scientific">Digitaria exilis</name>
    <dbReference type="NCBI Taxonomy" id="1010633"/>
    <lineage>
        <taxon>Eukaryota</taxon>
        <taxon>Viridiplantae</taxon>
        <taxon>Streptophyta</taxon>
        <taxon>Embryophyta</taxon>
        <taxon>Tracheophyta</taxon>
        <taxon>Spermatophyta</taxon>
        <taxon>Magnoliopsida</taxon>
        <taxon>Liliopsida</taxon>
        <taxon>Poales</taxon>
        <taxon>Poaceae</taxon>
        <taxon>PACMAD clade</taxon>
        <taxon>Panicoideae</taxon>
        <taxon>Panicodae</taxon>
        <taxon>Paniceae</taxon>
        <taxon>Anthephorinae</taxon>
        <taxon>Digitaria</taxon>
    </lineage>
</organism>
<evidence type="ECO:0000313" key="5">
    <source>
        <dbReference type="EMBL" id="KAF8702962.1"/>
    </source>
</evidence>
<dbReference type="Proteomes" id="UP000636709">
    <property type="component" value="Unassembled WGS sequence"/>
</dbReference>
<dbReference type="SUPFAM" id="SSF53756">
    <property type="entry name" value="UDP-Glycosyltransferase/glycogen phosphorylase"/>
    <property type="match status" value="1"/>
</dbReference>
<evidence type="ECO:0000313" key="6">
    <source>
        <dbReference type="Proteomes" id="UP000636709"/>
    </source>
</evidence>
<comment type="similarity">
    <text evidence="1">Belongs to the UDP-glycosyltransferase family.</text>
</comment>
<reference evidence="5" key="1">
    <citation type="submission" date="2020-07" db="EMBL/GenBank/DDBJ databases">
        <title>Genome sequence and genetic diversity analysis of an under-domesticated orphan crop, white fonio (Digitaria exilis).</title>
        <authorList>
            <person name="Bennetzen J.L."/>
            <person name="Chen S."/>
            <person name="Ma X."/>
            <person name="Wang X."/>
            <person name="Yssel A.E.J."/>
            <person name="Chaluvadi S.R."/>
            <person name="Johnson M."/>
            <person name="Gangashetty P."/>
            <person name="Hamidou F."/>
            <person name="Sanogo M.D."/>
            <person name="Zwaenepoel A."/>
            <person name="Wallace J."/>
            <person name="Van De Peer Y."/>
            <person name="Van Deynze A."/>
        </authorList>
    </citation>
    <scope>NUCLEOTIDE SEQUENCE</scope>
    <source>
        <tissue evidence="5">Leaves</tissue>
    </source>
</reference>
<accession>A0A835BTF1</accession>
<sequence>MPGPQAAARGQSLLAHGHVPAFLRLAALLSVGRPGLDVTLVSTPRILGSLSLPPDASRLRLHAIPFSPADHGLPPGAHTLADVQLHQFVPFFLASEALRPAFEEFVSGIGSPVCIVADAFLAWTADVARARGASHAVFFPGGAFGNAVLFSVREHLPHARTAADEFPLPDFPDVVLHRTQIPWYILTATEANPYTAFFRRVIASCRKTDALLVNTVQELEPYGLDMLRRSLCAQTWPIGPVLAAPTPSGSRDDTSIIQWLDAHPPRSVLYISFGSQNSVNADQMRELAQGLEASGRPFLWALRPPLGFDAKDGFKPEWLPAGFEERAARASTGLLVRILAHPSTGAFLSHCGWNSILESLSHGVPLIGWPLGAEQFFNAKLVVEWGVCVEKEKVAEAVRTLIGETATGEEMRKKAAAIAGTLAAAWEAPGGSAAESLEAFMVSVETFSSLEHPRKGSSALVGDIHFPLRDGGFQTVYTFLGLHTISTRRSRCELPHSYQNQRGKRERKNPTFVAKLQSGGGGGGEISESKAMAKGRDHDGP</sequence>
<dbReference type="InterPro" id="IPR002213">
    <property type="entry name" value="UDP_glucos_trans"/>
</dbReference>
<evidence type="ECO:0000256" key="3">
    <source>
        <dbReference type="ARBA" id="ARBA00022679"/>
    </source>
</evidence>
<feature type="region of interest" description="Disordered" evidence="4">
    <location>
        <begin position="496"/>
        <end position="541"/>
    </location>
</feature>
<dbReference type="GO" id="GO:0035251">
    <property type="term" value="F:UDP-glucosyltransferase activity"/>
    <property type="evidence" value="ECO:0007669"/>
    <property type="project" value="TreeGrafter"/>
</dbReference>
<dbReference type="Gene3D" id="3.40.50.2000">
    <property type="entry name" value="Glycogen Phosphorylase B"/>
    <property type="match status" value="2"/>
</dbReference>
<name>A0A835BTF1_9POAL</name>
<keyword evidence="2" id="KW-0328">Glycosyltransferase</keyword>
<dbReference type="Pfam" id="PF00201">
    <property type="entry name" value="UDPGT"/>
    <property type="match status" value="1"/>
</dbReference>
<dbReference type="OrthoDB" id="5835829at2759"/>
<evidence type="ECO:0000256" key="1">
    <source>
        <dbReference type="ARBA" id="ARBA00009995"/>
    </source>
</evidence>
<evidence type="ECO:0000256" key="2">
    <source>
        <dbReference type="ARBA" id="ARBA00022676"/>
    </source>
</evidence>
<gene>
    <name evidence="5" type="ORF">HU200_032466</name>
</gene>
<keyword evidence="3" id="KW-0808">Transferase</keyword>
<evidence type="ECO:0000256" key="4">
    <source>
        <dbReference type="SAM" id="MobiDB-lite"/>
    </source>
</evidence>
<dbReference type="EMBL" id="JACEFO010001781">
    <property type="protein sequence ID" value="KAF8702962.1"/>
    <property type="molecule type" value="Genomic_DNA"/>
</dbReference>
<proteinExistence type="inferred from homology"/>
<dbReference type="AlphaFoldDB" id="A0A835BTF1"/>
<comment type="caution">
    <text evidence="5">The sequence shown here is derived from an EMBL/GenBank/DDBJ whole genome shotgun (WGS) entry which is preliminary data.</text>
</comment>
<dbReference type="PANTHER" id="PTHR48047:SF79">
    <property type="entry name" value="GLYCOSYLTRANSFERASE"/>
    <property type="match status" value="1"/>
</dbReference>
<dbReference type="FunFam" id="3.40.50.2000:FF:000103">
    <property type="entry name" value="Glycosyltransferase"/>
    <property type="match status" value="1"/>
</dbReference>
<dbReference type="FunFam" id="3.40.50.2000:FF:000060">
    <property type="entry name" value="Glycosyltransferase"/>
    <property type="match status" value="1"/>
</dbReference>
<keyword evidence="6" id="KW-1185">Reference proteome</keyword>
<dbReference type="CDD" id="cd03784">
    <property type="entry name" value="GT1_Gtf-like"/>
    <property type="match status" value="1"/>
</dbReference>
<protein>
    <recommendedName>
        <fullName evidence="7">Glycosyltransferase</fullName>
    </recommendedName>
</protein>
<evidence type="ECO:0008006" key="7">
    <source>
        <dbReference type="Google" id="ProtNLM"/>
    </source>
</evidence>
<dbReference type="PANTHER" id="PTHR48047">
    <property type="entry name" value="GLYCOSYLTRANSFERASE"/>
    <property type="match status" value="1"/>
</dbReference>